<name>A0A4Y8PCP1_9BACT</name>
<dbReference type="AlphaFoldDB" id="A0A4Y8PCP1"/>
<evidence type="ECO:0000313" key="1">
    <source>
        <dbReference type="EMBL" id="TFE68771.1"/>
    </source>
</evidence>
<dbReference type="RefSeq" id="WP_134439986.1">
    <property type="nucleotide sequence ID" value="NZ_LXQC01000137.1"/>
</dbReference>
<dbReference type="EMBL" id="LXQC01000137">
    <property type="protein sequence ID" value="TFE68771.1"/>
    <property type="molecule type" value="Genomic_DNA"/>
</dbReference>
<protein>
    <recommendedName>
        <fullName evidence="3">DUF4276 family protein</fullName>
    </recommendedName>
</protein>
<evidence type="ECO:0008006" key="3">
    <source>
        <dbReference type="Google" id="ProtNLM"/>
    </source>
</evidence>
<dbReference type="OrthoDB" id="573568at2"/>
<proteinExistence type="predicted"/>
<accession>A0A4Y8PCP1</accession>
<gene>
    <name evidence="1" type="ORF">A7Q10_07780</name>
</gene>
<reference evidence="1 2" key="1">
    <citation type="submission" date="2016-05" db="EMBL/GenBank/DDBJ databases">
        <title>Diversity and Homogeneity among Thermoacidophilic Verrucomicrobia Methanotrophs Linked with Geographical Origin.</title>
        <authorList>
            <person name="Erikstad H.-A."/>
            <person name="Smestad N.B."/>
            <person name="Ceballos R.M."/>
            <person name="Birkeland N.-K."/>
        </authorList>
    </citation>
    <scope>NUCLEOTIDE SEQUENCE [LARGE SCALE GENOMIC DNA]</scope>
    <source>
        <strain evidence="1 2">Phi</strain>
    </source>
</reference>
<evidence type="ECO:0000313" key="2">
    <source>
        <dbReference type="Proteomes" id="UP000297713"/>
    </source>
</evidence>
<keyword evidence="2" id="KW-1185">Reference proteome</keyword>
<sequence length="177" mass="20061">MKVGLIVAGIYDEAVLPVLGRKFRRDVSFITRLCDGTVIRPKTVSIIEKDLYQMRKMRKKKIIIKNILVVEDSEGRVKQDVDKKIQQEVINMVDGSLSLNVQGVVIVQMMEAWLLADKEGLAKALGIPANSSLLNYPENIENILDPKKKLQEILPRLIKLIIQSRQNELLKQLTSSI</sequence>
<dbReference type="Proteomes" id="UP000297713">
    <property type="component" value="Unassembled WGS sequence"/>
</dbReference>
<comment type="caution">
    <text evidence="1">The sequence shown here is derived from an EMBL/GenBank/DDBJ whole genome shotgun (WGS) entry which is preliminary data.</text>
</comment>
<organism evidence="1 2">
    <name type="scientific">Methylacidiphilum caldifontis</name>
    <dbReference type="NCBI Taxonomy" id="2795386"/>
    <lineage>
        <taxon>Bacteria</taxon>
        <taxon>Pseudomonadati</taxon>
        <taxon>Verrucomicrobiota</taxon>
        <taxon>Methylacidiphilae</taxon>
        <taxon>Methylacidiphilales</taxon>
        <taxon>Methylacidiphilaceae</taxon>
        <taxon>Methylacidiphilum (ex Ratnadevi et al. 2023)</taxon>
    </lineage>
</organism>